<comment type="caution">
    <text evidence="2">The sequence shown here is derived from an EMBL/GenBank/DDBJ whole genome shotgun (WGS) entry which is preliminary data.</text>
</comment>
<feature type="transmembrane region" description="Helical" evidence="1">
    <location>
        <begin position="66"/>
        <end position="87"/>
    </location>
</feature>
<dbReference type="Proteomes" id="UP000249185">
    <property type="component" value="Unassembled WGS sequence"/>
</dbReference>
<protein>
    <submittedName>
        <fullName evidence="2">Sulfatase</fullName>
    </submittedName>
</protein>
<dbReference type="Gene3D" id="3.40.720.10">
    <property type="entry name" value="Alkaline Phosphatase, subunit A"/>
    <property type="match status" value="1"/>
</dbReference>
<evidence type="ECO:0000256" key="1">
    <source>
        <dbReference type="SAM" id="Phobius"/>
    </source>
</evidence>
<keyword evidence="1" id="KW-0472">Membrane</keyword>
<proteinExistence type="predicted"/>
<evidence type="ECO:0000313" key="2">
    <source>
        <dbReference type="EMBL" id="PZQ48014.1"/>
    </source>
</evidence>
<evidence type="ECO:0000313" key="3">
    <source>
        <dbReference type="Proteomes" id="UP000249185"/>
    </source>
</evidence>
<dbReference type="AlphaFoldDB" id="A0A2W5N4I0"/>
<feature type="transmembrane region" description="Helical" evidence="1">
    <location>
        <begin position="34"/>
        <end position="54"/>
    </location>
</feature>
<feature type="transmembrane region" description="Helical" evidence="1">
    <location>
        <begin position="150"/>
        <end position="168"/>
    </location>
</feature>
<keyword evidence="1" id="KW-0812">Transmembrane</keyword>
<feature type="transmembrane region" description="Helical" evidence="1">
    <location>
        <begin position="114"/>
        <end position="138"/>
    </location>
</feature>
<gene>
    <name evidence="2" type="ORF">DI556_15910</name>
</gene>
<dbReference type="InterPro" id="IPR017850">
    <property type="entry name" value="Alkaline_phosphatase_core_sf"/>
</dbReference>
<dbReference type="EMBL" id="QFPW01000014">
    <property type="protein sequence ID" value="PZQ48014.1"/>
    <property type="molecule type" value="Genomic_DNA"/>
</dbReference>
<organism evidence="2 3">
    <name type="scientific">Rhodovulum sulfidophilum</name>
    <name type="common">Rhodobacter sulfidophilus</name>
    <dbReference type="NCBI Taxonomy" id="35806"/>
    <lineage>
        <taxon>Bacteria</taxon>
        <taxon>Pseudomonadati</taxon>
        <taxon>Pseudomonadota</taxon>
        <taxon>Alphaproteobacteria</taxon>
        <taxon>Rhodobacterales</taxon>
        <taxon>Paracoccaceae</taxon>
        <taxon>Rhodovulum</taxon>
    </lineage>
</organism>
<reference evidence="2 3" key="1">
    <citation type="submission" date="2017-08" db="EMBL/GenBank/DDBJ databases">
        <title>Infants hospitalized years apart are colonized by the same room-sourced microbial strains.</title>
        <authorList>
            <person name="Brooks B."/>
            <person name="Olm M.R."/>
            <person name="Firek B.A."/>
            <person name="Baker R."/>
            <person name="Thomas B.C."/>
            <person name="Morowitz M.J."/>
            <person name="Banfield J.F."/>
        </authorList>
    </citation>
    <scope>NUCLEOTIDE SEQUENCE [LARGE SCALE GENOMIC DNA]</scope>
    <source>
        <strain evidence="2">S2_005_002_R2_34</strain>
    </source>
</reference>
<sequence length="535" mass="56595">MARGGPRDALTAALAVALLWTALAVPDRPADVGIAALLVPPLELPPLLIGLALLRGWALHSARILVAAVLSMMTALRVADIAAYAAFARPFNPALDGDLVPSAVRLASGTFGPILTALICVALVAVYFLVALLFWWAAGRVAALGPARAGARRWLGAAFCLAFVPLALDLGGRPTPLGEARTTAIAAAHLRDAVAASEDISRFRAAAAGDPRAADAPGAILPALAGHDVFVVFVESYGRSALENPLYAPTIRATLAASAEALASEGLAARSGWLTAPMVGGQSWFAHGTLLAGIRIDSQARYGALIESQRETLPRLAQRAGWRSVAVMPAITLPWPEARYFGYDTVLAAKDLGYAGPPFNWVTMPDQFTLASFERQALDPAPRPPVIAEIALISSHAPWTPIPPLLPWDALGDGEVFDAYARAGESPEALWRDPDKVRAQYRAAIDYALRTVLAFAGRRAETAPLFVILGDHQPANFVSGDPVSRDVPIHLVGPPELVDRIAGWGWAPGLLPDPATPAWPMEDFRDRFLDAFGPG</sequence>
<accession>A0A2W5N4I0</accession>
<keyword evidence="1" id="KW-1133">Transmembrane helix</keyword>
<name>A0A2W5N4I0_RHOSU</name>